<organism evidence="2 3">
    <name type="scientific">Xylaria bambusicola</name>
    <dbReference type="NCBI Taxonomy" id="326684"/>
    <lineage>
        <taxon>Eukaryota</taxon>
        <taxon>Fungi</taxon>
        <taxon>Dikarya</taxon>
        <taxon>Ascomycota</taxon>
        <taxon>Pezizomycotina</taxon>
        <taxon>Sordariomycetes</taxon>
        <taxon>Xylariomycetidae</taxon>
        <taxon>Xylariales</taxon>
        <taxon>Xylariaceae</taxon>
        <taxon>Xylaria</taxon>
    </lineage>
</organism>
<gene>
    <name evidence="2" type="ORF">RRF57_002497</name>
</gene>
<sequence length="252" mass="26941">MRRAENPMVASSHLHSGAAVSPGSQASSSAVTSNNSDDDDSEASDIDMEDMSEFLDAEATFEAPNSMQRRWSKDLANQPIDPALDQISTNVYLDDSFLADIWATSGQNDPFQGPAMAYENQATVYSSAGGNDEQGWTKLMGESGRSSDLMNRDLNTSLQSQLPSLEEIDALSEPTIELFAGSNITQGGGGSGGGSGSDFGLRTSSSSVGETSSPVASVVIRADRCDWNTLKYLMVVTKPLKDQVQIEIQHRE</sequence>
<dbReference type="AlphaFoldDB" id="A0AAN7Z2J2"/>
<feature type="compositionally biased region" description="Low complexity" evidence="1">
    <location>
        <begin position="16"/>
        <end position="35"/>
    </location>
</feature>
<evidence type="ECO:0000313" key="3">
    <source>
        <dbReference type="Proteomes" id="UP001305414"/>
    </source>
</evidence>
<accession>A0AAN7Z2J2</accession>
<protein>
    <submittedName>
        <fullName evidence="2">Uncharacterized protein</fullName>
    </submittedName>
</protein>
<keyword evidence="3" id="KW-1185">Reference proteome</keyword>
<dbReference type="EMBL" id="JAWHQM010000004">
    <property type="protein sequence ID" value="KAK5626782.1"/>
    <property type="molecule type" value="Genomic_DNA"/>
</dbReference>
<comment type="caution">
    <text evidence="2">The sequence shown here is derived from an EMBL/GenBank/DDBJ whole genome shotgun (WGS) entry which is preliminary data.</text>
</comment>
<feature type="region of interest" description="Disordered" evidence="1">
    <location>
        <begin position="1"/>
        <end position="44"/>
    </location>
</feature>
<evidence type="ECO:0000313" key="2">
    <source>
        <dbReference type="EMBL" id="KAK5626782.1"/>
    </source>
</evidence>
<dbReference type="Proteomes" id="UP001305414">
    <property type="component" value="Unassembled WGS sequence"/>
</dbReference>
<reference evidence="2 3" key="1">
    <citation type="submission" date="2023-10" db="EMBL/GenBank/DDBJ databases">
        <title>Draft genome sequence of Xylaria bambusicola isolate GMP-LS, the root and basal stem rot pathogen of sugarcane in Indonesia.</title>
        <authorList>
            <person name="Selvaraj P."/>
            <person name="Muralishankar V."/>
            <person name="Muruganantham S."/>
            <person name="Sp S."/>
            <person name="Haryani S."/>
            <person name="Lau K.J.X."/>
            <person name="Naqvi N.I."/>
        </authorList>
    </citation>
    <scope>NUCLEOTIDE SEQUENCE [LARGE SCALE GENOMIC DNA]</scope>
    <source>
        <strain evidence="2">GMP-LS</strain>
    </source>
</reference>
<name>A0AAN7Z2J2_9PEZI</name>
<feature type="region of interest" description="Disordered" evidence="1">
    <location>
        <begin position="182"/>
        <end position="210"/>
    </location>
</feature>
<proteinExistence type="predicted"/>
<feature type="compositionally biased region" description="Gly residues" evidence="1">
    <location>
        <begin position="186"/>
        <end position="197"/>
    </location>
</feature>
<evidence type="ECO:0000256" key="1">
    <source>
        <dbReference type="SAM" id="MobiDB-lite"/>
    </source>
</evidence>